<sequence>MAVLTVVLENIPQIAGVLLSSLLAYSIYNFITDPLLDVPGPFLARFTRLWLAYQYATGQYEQTNIQLHRRYGSIVRIAPNQYSIDDPSALKVLYGHGSQLHKGDWYLPWGHPAWPNLSNVLEPRSHGAMRRKLAKPYAMSSLVGYEPYVNECTALLKSRLGEIAAAGKDADMGRWFQLYAFDVIGQITFSRRFGLLESGNDVKDFIKTLDFGNQYTAVMGVFVSLHNMLFKIVSLLRLGLPFDAFIDDEIQKIKQKPLQENQSGPVDFVTKLLQEKMQPSSTLTDLDLKVSASANILAGSDTTSISLSGTLYYLVRTPTVLEKLRKEIESARKSGKVSSPITFQEARTLPFLDAVIKESLRLHPAAGFTFPRVVPKGGMSLAGRYFPEKAVVGANPWVAHRNPSIFGADASEFRPERWIDNPKNVLAEYESSFLTHIIQFGQGARTCIGKNISLLEMYKVIPEIVQTFDFEPVTDGEWKTHNAWFVKPVYFRCRVKTRGDSR</sequence>
<dbReference type="InterPro" id="IPR036396">
    <property type="entry name" value="Cyt_P450_sf"/>
</dbReference>
<organism evidence="7 8">
    <name type="scientific">Aspergillus keveii</name>
    <dbReference type="NCBI Taxonomy" id="714993"/>
    <lineage>
        <taxon>Eukaryota</taxon>
        <taxon>Fungi</taxon>
        <taxon>Dikarya</taxon>
        <taxon>Ascomycota</taxon>
        <taxon>Pezizomycotina</taxon>
        <taxon>Eurotiomycetes</taxon>
        <taxon>Eurotiomycetidae</taxon>
        <taxon>Eurotiales</taxon>
        <taxon>Aspergillaceae</taxon>
        <taxon>Aspergillus</taxon>
        <taxon>Aspergillus subgen. Nidulantes</taxon>
    </lineage>
</organism>
<dbReference type="PANTHER" id="PTHR24305">
    <property type="entry name" value="CYTOCHROME P450"/>
    <property type="match status" value="1"/>
</dbReference>
<dbReference type="CDD" id="cd11060">
    <property type="entry name" value="CYP57A1-like"/>
    <property type="match status" value="1"/>
</dbReference>
<gene>
    <name evidence="7" type="ORF">BJX66DRAFT_347350</name>
</gene>
<evidence type="ECO:0000256" key="2">
    <source>
        <dbReference type="ARBA" id="ARBA00010617"/>
    </source>
</evidence>
<proteinExistence type="inferred from homology"/>
<dbReference type="Proteomes" id="UP001610563">
    <property type="component" value="Unassembled WGS sequence"/>
</dbReference>
<dbReference type="InterPro" id="IPR001128">
    <property type="entry name" value="Cyt_P450"/>
</dbReference>
<dbReference type="PROSITE" id="PS00086">
    <property type="entry name" value="CYTOCHROME_P450"/>
    <property type="match status" value="1"/>
</dbReference>
<evidence type="ECO:0000256" key="5">
    <source>
        <dbReference type="ARBA" id="ARBA00023004"/>
    </source>
</evidence>
<reference evidence="7 8" key="1">
    <citation type="submission" date="2024-07" db="EMBL/GenBank/DDBJ databases">
        <title>Section-level genome sequencing and comparative genomics of Aspergillus sections Usti and Cavernicolus.</title>
        <authorList>
            <consortium name="Lawrence Berkeley National Laboratory"/>
            <person name="Nybo J.L."/>
            <person name="Vesth T.C."/>
            <person name="Theobald S."/>
            <person name="Frisvad J.C."/>
            <person name="Larsen T.O."/>
            <person name="Kjaerboelling I."/>
            <person name="Rothschild-Mancinelli K."/>
            <person name="Lyhne E.K."/>
            <person name="Kogle M.E."/>
            <person name="Barry K."/>
            <person name="Clum A."/>
            <person name="Na H."/>
            <person name="Ledsgaard L."/>
            <person name="Lin J."/>
            <person name="Lipzen A."/>
            <person name="Kuo A."/>
            <person name="Riley R."/>
            <person name="Mondo S."/>
            <person name="Labutti K."/>
            <person name="Haridas S."/>
            <person name="Pangalinan J."/>
            <person name="Salamov A.A."/>
            <person name="Simmons B.A."/>
            <person name="Magnuson J.K."/>
            <person name="Chen J."/>
            <person name="Drula E."/>
            <person name="Henrissat B."/>
            <person name="Wiebenga A."/>
            <person name="Lubbers R.J."/>
            <person name="Gomes A.C."/>
            <person name="Makela M.R."/>
            <person name="Stajich J."/>
            <person name="Grigoriev I.V."/>
            <person name="Mortensen U.H."/>
            <person name="De Vries R.P."/>
            <person name="Baker S.E."/>
            <person name="Andersen M.R."/>
        </authorList>
    </citation>
    <scope>NUCLEOTIDE SEQUENCE [LARGE SCALE GENOMIC DNA]</scope>
    <source>
        <strain evidence="7 8">CBS 209.92</strain>
    </source>
</reference>
<dbReference type="Pfam" id="PF00067">
    <property type="entry name" value="p450"/>
    <property type="match status" value="1"/>
</dbReference>
<name>A0ABR4GHU1_9EURO</name>
<dbReference type="Gene3D" id="1.10.630.10">
    <property type="entry name" value="Cytochrome P450"/>
    <property type="match status" value="1"/>
</dbReference>
<dbReference type="PANTHER" id="PTHR24305:SF190">
    <property type="entry name" value="P450, PUTATIVE (EUROFUNG)-RELATED"/>
    <property type="match status" value="1"/>
</dbReference>
<keyword evidence="4 6" id="KW-0560">Oxidoreductase</keyword>
<accession>A0ABR4GHU1</accession>
<keyword evidence="3 6" id="KW-0479">Metal-binding</keyword>
<keyword evidence="6" id="KW-0349">Heme</keyword>
<evidence type="ECO:0000256" key="4">
    <source>
        <dbReference type="ARBA" id="ARBA00023002"/>
    </source>
</evidence>
<comment type="similarity">
    <text evidence="2 6">Belongs to the cytochrome P450 family.</text>
</comment>
<dbReference type="PRINTS" id="PR00463">
    <property type="entry name" value="EP450I"/>
</dbReference>
<keyword evidence="8" id="KW-1185">Reference proteome</keyword>
<dbReference type="SUPFAM" id="SSF48264">
    <property type="entry name" value="Cytochrome P450"/>
    <property type="match status" value="1"/>
</dbReference>
<comment type="cofactor">
    <cofactor evidence="1">
        <name>heme</name>
        <dbReference type="ChEBI" id="CHEBI:30413"/>
    </cofactor>
</comment>
<dbReference type="InterPro" id="IPR017972">
    <property type="entry name" value="Cyt_P450_CS"/>
</dbReference>
<evidence type="ECO:0000256" key="6">
    <source>
        <dbReference type="RuleBase" id="RU000461"/>
    </source>
</evidence>
<evidence type="ECO:0000256" key="3">
    <source>
        <dbReference type="ARBA" id="ARBA00022723"/>
    </source>
</evidence>
<protein>
    <submittedName>
        <fullName evidence="7">Cytochrome P450</fullName>
    </submittedName>
</protein>
<keyword evidence="6" id="KW-0503">Monooxygenase</keyword>
<keyword evidence="5 6" id="KW-0408">Iron</keyword>
<dbReference type="InterPro" id="IPR002401">
    <property type="entry name" value="Cyt_P450_E_grp-I"/>
</dbReference>
<evidence type="ECO:0000256" key="1">
    <source>
        <dbReference type="ARBA" id="ARBA00001971"/>
    </source>
</evidence>
<dbReference type="PRINTS" id="PR00385">
    <property type="entry name" value="P450"/>
</dbReference>
<comment type="caution">
    <text evidence="7">The sequence shown here is derived from an EMBL/GenBank/DDBJ whole genome shotgun (WGS) entry which is preliminary data.</text>
</comment>
<evidence type="ECO:0000313" key="7">
    <source>
        <dbReference type="EMBL" id="KAL2798179.1"/>
    </source>
</evidence>
<dbReference type="InterPro" id="IPR050121">
    <property type="entry name" value="Cytochrome_P450_monoxygenase"/>
</dbReference>
<evidence type="ECO:0000313" key="8">
    <source>
        <dbReference type="Proteomes" id="UP001610563"/>
    </source>
</evidence>
<dbReference type="EMBL" id="JBFTWV010000014">
    <property type="protein sequence ID" value="KAL2798179.1"/>
    <property type="molecule type" value="Genomic_DNA"/>
</dbReference>